<evidence type="ECO:0000259" key="1">
    <source>
        <dbReference type="PROSITE" id="PS50994"/>
    </source>
</evidence>
<dbReference type="InterPro" id="IPR012337">
    <property type="entry name" value="RNaseH-like_sf"/>
</dbReference>
<dbReference type="PANTHER" id="PTHR48475">
    <property type="entry name" value="RIBONUCLEASE H"/>
    <property type="match status" value="1"/>
</dbReference>
<dbReference type="EMBL" id="BJWL01000022">
    <property type="protein sequence ID" value="GFZ11352.1"/>
    <property type="molecule type" value="Genomic_DNA"/>
</dbReference>
<dbReference type="InterPro" id="IPR001584">
    <property type="entry name" value="Integrase_cat-core"/>
</dbReference>
<gene>
    <name evidence="2" type="ORF">Acr_22g0007500</name>
</gene>
<reference evidence="2 3" key="1">
    <citation type="submission" date="2019-07" db="EMBL/GenBank/DDBJ databases">
        <title>De Novo Assembly of kiwifruit Actinidia rufa.</title>
        <authorList>
            <person name="Sugita-Konishi S."/>
            <person name="Sato K."/>
            <person name="Mori E."/>
            <person name="Abe Y."/>
            <person name="Kisaki G."/>
            <person name="Hamano K."/>
            <person name="Suezawa K."/>
            <person name="Otani M."/>
            <person name="Fukuda T."/>
            <person name="Manabe T."/>
            <person name="Gomi K."/>
            <person name="Tabuchi M."/>
            <person name="Akimitsu K."/>
            <person name="Kataoka I."/>
        </authorList>
    </citation>
    <scope>NUCLEOTIDE SEQUENCE [LARGE SCALE GENOMIC DNA]</scope>
    <source>
        <strain evidence="3">cv. Fuchu</strain>
    </source>
</reference>
<dbReference type="GO" id="GO:0003676">
    <property type="term" value="F:nucleic acid binding"/>
    <property type="evidence" value="ECO:0007669"/>
    <property type="project" value="InterPro"/>
</dbReference>
<dbReference type="PANTHER" id="PTHR48475:SF2">
    <property type="entry name" value="RIBONUCLEASE H"/>
    <property type="match status" value="1"/>
</dbReference>
<dbReference type="SUPFAM" id="SSF53098">
    <property type="entry name" value="Ribonuclease H-like"/>
    <property type="match status" value="2"/>
</dbReference>
<evidence type="ECO:0000313" key="3">
    <source>
        <dbReference type="Proteomes" id="UP000585474"/>
    </source>
</evidence>
<dbReference type="InterPro" id="IPR036397">
    <property type="entry name" value="RNaseH_sf"/>
</dbReference>
<dbReference type="Proteomes" id="UP000585474">
    <property type="component" value="Unassembled WGS sequence"/>
</dbReference>
<dbReference type="GO" id="GO:0015074">
    <property type="term" value="P:DNA integration"/>
    <property type="evidence" value="ECO:0007669"/>
    <property type="project" value="InterPro"/>
</dbReference>
<keyword evidence="3" id="KW-1185">Reference proteome</keyword>
<dbReference type="Gene3D" id="3.30.420.10">
    <property type="entry name" value="Ribonuclease H-like superfamily/Ribonuclease H"/>
    <property type="match status" value="2"/>
</dbReference>
<dbReference type="OrthoDB" id="1731372at2759"/>
<comment type="caution">
    <text evidence="2">The sequence shown here is derived from an EMBL/GenBank/DDBJ whole genome shotgun (WGS) entry which is preliminary data.</text>
</comment>
<feature type="domain" description="Integrase catalytic" evidence="1">
    <location>
        <begin position="180"/>
        <end position="262"/>
    </location>
</feature>
<sequence>MAISSLFHTFLVVQDGCGARLVLQTPSREQMEYAIRIGFKVTTNEAKYEALLTSLTVATELKVESLDLCSDSQLVIKDFKIYQISKEENKKVDALANLASAFDFISDRSVPLEFLPNPSTDIAKTIYQATTNPTWMDDIIVTTLEMSPTKGIKLLLGKIYEGIFKNHSRARSLVRKAVRQGPWPFAQWGIDVLGPLPQAPLQRKFLIVSIDYFTKWVEGEPLAKITKRNTKNFVWKNIICRFRILKFIVFDNAKQFNNDGFKLNVWTLPSPTISPCQVILKFSRMLSMGSHIANPDLFHFARHSKDEMTLRLHLHQFSYICGIVSIWNPPPFTPKSMATPSILGCPDDYAVIFSHGCRFSIYKWPLTIHQKEIIAFSLSEP</sequence>
<dbReference type="AlphaFoldDB" id="A0A7J0GKQ5"/>
<protein>
    <recommendedName>
        <fullName evidence="1">Integrase catalytic domain-containing protein</fullName>
    </recommendedName>
</protein>
<name>A0A7J0GKQ5_9ERIC</name>
<accession>A0A7J0GKQ5</accession>
<proteinExistence type="predicted"/>
<organism evidence="2 3">
    <name type="scientific">Actinidia rufa</name>
    <dbReference type="NCBI Taxonomy" id="165716"/>
    <lineage>
        <taxon>Eukaryota</taxon>
        <taxon>Viridiplantae</taxon>
        <taxon>Streptophyta</taxon>
        <taxon>Embryophyta</taxon>
        <taxon>Tracheophyta</taxon>
        <taxon>Spermatophyta</taxon>
        <taxon>Magnoliopsida</taxon>
        <taxon>eudicotyledons</taxon>
        <taxon>Gunneridae</taxon>
        <taxon>Pentapetalae</taxon>
        <taxon>asterids</taxon>
        <taxon>Ericales</taxon>
        <taxon>Actinidiaceae</taxon>
        <taxon>Actinidia</taxon>
    </lineage>
</organism>
<evidence type="ECO:0000313" key="2">
    <source>
        <dbReference type="EMBL" id="GFZ11352.1"/>
    </source>
</evidence>
<dbReference type="PROSITE" id="PS50994">
    <property type="entry name" value="INTEGRASE"/>
    <property type="match status" value="1"/>
</dbReference>